<dbReference type="GeneTree" id="ENSGT00940000157293"/>
<dbReference type="PROSITE" id="PS00854">
    <property type="entry name" value="PROTEASOME_BETA_1"/>
    <property type="match status" value="1"/>
</dbReference>
<evidence type="ECO:0000256" key="2">
    <source>
        <dbReference type="ARBA" id="ARBA00022490"/>
    </source>
</evidence>
<dbReference type="PROSITE" id="PS51476">
    <property type="entry name" value="PROTEASOME_BETA_2"/>
    <property type="match status" value="1"/>
</dbReference>
<keyword evidence="6" id="KW-0378">Hydrolase</keyword>
<sequence length="271" mass="30335">MALLQVSDFQSFSEVRGQILPVKQRHLVDRTNHYNFGSKTQEFAVPPGVEPSGFLKSCNSDGGVCIEMNHGTTTLAFKFRHGVIVAVDSRASAGRYLASNDVNKVIEINPYLLGTMSGSAADCQYWERLLAKECRLYRLRNNHRISVAAASKLLSNMMLGYRGMGLSMGSMICGWDKEVNCPFCRVLVCIMWMIMGRVCLAACFPPAVGTAMPTVWWTAYELGRRGIAHATHRDAYSGGVVNMYHMQEDGWIKVCKEDVSELIHRYRKGMF</sequence>
<dbReference type="GO" id="GO:0005737">
    <property type="term" value="C:cytoplasm"/>
    <property type="evidence" value="ECO:0007669"/>
    <property type="project" value="UniProtKB-SubCell"/>
</dbReference>
<evidence type="ECO:0000256" key="10">
    <source>
        <dbReference type="ARBA" id="ARBA00023242"/>
    </source>
</evidence>
<dbReference type="GO" id="GO:0030154">
    <property type="term" value="P:cell differentiation"/>
    <property type="evidence" value="ECO:0007669"/>
    <property type="project" value="UniProtKB-KW"/>
</dbReference>
<evidence type="ECO:0000256" key="3">
    <source>
        <dbReference type="ARBA" id="ARBA00022670"/>
    </source>
</evidence>
<dbReference type="InterPro" id="IPR001353">
    <property type="entry name" value="Proteasome_sua/b"/>
</dbReference>
<dbReference type="Ensembl" id="ENSONIT00000084944.1">
    <property type="protein sequence ID" value="ENSONIP00000076928.1"/>
    <property type="gene ID" value="ENSONIG00000020048.2"/>
</dbReference>
<accession>A0A669F1B6</accession>
<comment type="function">
    <text evidence="13">Component of the proteasome, a multicatalytic proteinase complex which is characterized by its ability to cleave peptides with Arg, Phe, Tyr, Leu, and Glu adjacent to the leaving group at neutral or slightly basic pH. The proteasome has an ATP-dependent proteolytic activity.</text>
</comment>
<evidence type="ECO:0000256" key="8">
    <source>
        <dbReference type="ARBA" id="ARBA00022942"/>
    </source>
</evidence>
<dbReference type="Gene3D" id="3.60.20.10">
    <property type="entry name" value="Glutamine Phosphoribosylpyrophosphate, subunit 1, domain 1"/>
    <property type="match status" value="2"/>
</dbReference>
<keyword evidence="5" id="KW-0221">Differentiation</keyword>
<dbReference type="Proteomes" id="UP000005207">
    <property type="component" value="Linkage group LG22"/>
</dbReference>
<comment type="subunit">
    <text evidence="13">Component of the proteasome complex.</text>
</comment>
<comment type="subcellular location">
    <subcellularLocation>
        <location evidence="13">Cytoplasm</location>
    </subcellularLocation>
    <subcellularLocation>
        <location evidence="13">Nucleus</location>
    </subcellularLocation>
</comment>
<dbReference type="PANTHER" id="PTHR32194">
    <property type="entry name" value="METALLOPROTEASE TLDD"/>
    <property type="match status" value="1"/>
</dbReference>
<dbReference type="Pfam" id="PF00227">
    <property type="entry name" value="Proteasome"/>
    <property type="match status" value="1"/>
</dbReference>
<dbReference type="GO" id="GO:0005839">
    <property type="term" value="C:proteasome core complex"/>
    <property type="evidence" value="ECO:0007669"/>
    <property type="project" value="InterPro"/>
</dbReference>
<evidence type="ECO:0000256" key="6">
    <source>
        <dbReference type="ARBA" id="ARBA00022801"/>
    </source>
</evidence>
<keyword evidence="9" id="KW-0865">Zymogen</keyword>
<evidence type="ECO:0000256" key="13">
    <source>
        <dbReference type="RuleBase" id="RU004203"/>
    </source>
</evidence>
<protein>
    <recommendedName>
        <fullName evidence="13">Proteasome subunit beta</fullName>
    </recommendedName>
</protein>
<comment type="function">
    <text evidence="11">The proteasome is a multicatalytic proteinase complex which is characterized by its ability to cleave peptides with Arg, Phe, Tyr, Leu, and Glu adjacent to the leaving group at neutral or slightly basic pH. The proteasome has an ATP-dependent proteolytic activity. This subunit is involved in antigen processing to generate class I binding peptides.</text>
</comment>
<dbReference type="GO" id="GO:0051603">
    <property type="term" value="P:proteolysis involved in protein catabolic process"/>
    <property type="evidence" value="ECO:0007669"/>
    <property type="project" value="InterPro"/>
</dbReference>
<dbReference type="InterPro" id="IPR016050">
    <property type="entry name" value="Proteasome_bsu_CS"/>
</dbReference>
<proteinExistence type="inferred from homology"/>
<reference evidence="14" key="2">
    <citation type="submission" date="2025-08" db="UniProtKB">
        <authorList>
            <consortium name="Ensembl"/>
        </authorList>
    </citation>
    <scope>IDENTIFICATION</scope>
</reference>
<evidence type="ECO:0000256" key="11">
    <source>
        <dbReference type="ARBA" id="ARBA00025456"/>
    </source>
</evidence>
<keyword evidence="15" id="KW-1185">Reference proteome</keyword>
<keyword evidence="8 13" id="KW-0647">Proteasome</keyword>
<dbReference type="GO" id="GO:0004298">
    <property type="term" value="F:threonine-type endopeptidase activity"/>
    <property type="evidence" value="ECO:0007669"/>
    <property type="project" value="UniProtKB-KW"/>
</dbReference>
<dbReference type="InterPro" id="IPR023333">
    <property type="entry name" value="Proteasome_suB-type"/>
</dbReference>
<keyword evidence="2 13" id="KW-0963">Cytoplasm</keyword>
<keyword evidence="10 13" id="KW-0539">Nucleus</keyword>
<name>A0A669F1B6_ORENI</name>
<evidence type="ECO:0000256" key="4">
    <source>
        <dbReference type="ARBA" id="ARBA00022698"/>
    </source>
</evidence>
<reference evidence="14" key="3">
    <citation type="submission" date="2025-09" db="UniProtKB">
        <authorList>
            <consortium name="Ensembl"/>
        </authorList>
    </citation>
    <scope>IDENTIFICATION</scope>
</reference>
<evidence type="ECO:0000256" key="9">
    <source>
        <dbReference type="ARBA" id="ARBA00023145"/>
    </source>
</evidence>
<dbReference type="SUPFAM" id="SSF56235">
    <property type="entry name" value="N-terminal nucleophile aminohydrolases (Ntn hydrolases)"/>
    <property type="match status" value="1"/>
</dbReference>
<dbReference type="GO" id="GO:0002376">
    <property type="term" value="P:immune system process"/>
    <property type="evidence" value="ECO:0007669"/>
    <property type="project" value="UniProtKB-KW"/>
</dbReference>
<dbReference type="InterPro" id="IPR000243">
    <property type="entry name" value="Pept_T1A_subB"/>
</dbReference>
<keyword evidence="7" id="KW-0391">Immunity</keyword>
<keyword evidence="4" id="KW-0888">Threonine protease</keyword>
<feature type="active site" description="Nucleophile" evidence="12">
    <location>
        <position position="72"/>
    </location>
</feature>
<dbReference type="PANTHER" id="PTHR32194:SF8">
    <property type="entry name" value="PROTEASOME SUBUNIT BETA"/>
    <property type="match status" value="1"/>
</dbReference>
<dbReference type="PRINTS" id="PR00141">
    <property type="entry name" value="PROTEASOME"/>
</dbReference>
<dbReference type="InterPro" id="IPR029055">
    <property type="entry name" value="Ntn_hydrolases_N"/>
</dbReference>
<evidence type="ECO:0000256" key="1">
    <source>
        <dbReference type="ARBA" id="ARBA00001198"/>
    </source>
</evidence>
<comment type="similarity">
    <text evidence="13">Belongs to the peptidase T1B family.</text>
</comment>
<evidence type="ECO:0000256" key="5">
    <source>
        <dbReference type="ARBA" id="ARBA00022782"/>
    </source>
</evidence>
<evidence type="ECO:0000313" key="14">
    <source>
        <dbReference type="Ensembl" id="ENSONIP00000076928.1"/>
    </source>
</evidence>
<evidence type="ECO:0000256" key="7">
    <source>
        <dbReference type="ARBA" id="ARBA00022859"/>
    </source>
</evidence>
<evidence type="ECO:0000256" key="12">
    <source>
        <dbReference type="PIRSR" id="PIRSR600243-1"/>
    </source>
</evidence>
<keyword evidence="3" id="KW-0645">Protease</keyword>
<organism evidence="14 15">
    <name type="scientific">Oreochromis niloticus</name>
    <name type="common">Nile tilapia</name>
    <name type="synonym">Tilapia nilotica</name>
    <dbReference type="NCBI Taxonomy" id="8128"/>
    <lineage>
        <taxon>Eukaryota</taxon>
        <taxon>Metazoa</taxon>
        <taxon>Chordata</taxon>
        <taxon>Craniata</taxon>
        <taxon>Vertebrata</taxon>
        <taxon>Euteleostomi</taxon>
        <taxon>Actinopterygii</taxon>
        <taxon>Neopterygii</taxon>
        <taxon>Teleostei</taxon>
        <taxon>Neoteleostei</taxon>
        <taxon>Acanthomorphata</taxon>
        <taxon>Ovalentaria</taxon>
        <taxon>Cichlomorphae</taxon>
        <taxon>Cichliformes</taxon>
        <taxon>Cichlidae</taxon>
        <taxon>African cichlids</taxon>
        <taxon>Pseudocrenilabrinae</taxon>
        <taxon>Oreochromini</taxon>
        <taxon>Oreochromis</taxon>
    </lineage>
</organism>
<comment type="catalytic activity">
    <reaction evidence="1">
        <text>Cleavage of peptide bonds with very broad specificity.</text>
        <dbReference type="EC" id="3.4.25.1"/>
    </reaction>
</comment>
<dbReference type="AlphaFoldDB" id="A0A669F1B6"/>
<dbReference type="GO" id="GO:0005634">
    <property type="term" value="C:nucleus"/>
    <property type="evidence" value="ECO:0007669"/>
    <property type="project" value="UniProtKB-SubCell"/>
</dbReference>
<gene>
    <name evidence="14" type="primary">PSMB8</name>
    <name evidence="14" type="synonym">psmb8a</name>
</gene>
<evidence type="ECO:0000313" key="15">
    <source>
        <dbReference type="Proteomes" id="UP000005207"/>
    </source>
</evidence>
<reference evidence="15" key="1">
    <citation type="submission" date="2012-01" db="EMBL/GenBank/DDBJ databases">
        <title>The Genome Sequence of Oreochromis niloticus (Nile Tilapia).</title>
        <authorList>
            <consortium name="Broad Institute Genome Assembly Team"/>
            <consortium name="Broad Institute Sequencing Platform"/>
            <person name="Di Palma F."/>
            <person name="Johnson J."/>
            <person name="Lander E.S."/>
            <person name="Lindblad-Toh K."/>
        </authorList>
    </citation>
    <scope>NUCLEOTIDE SEQUENCE [LARGE SCALE GENOMIC DNA]</scope>
</reference>